<dbReference type="InterPro" id="IPR029063">
    <property type="entry name" value="SAM-dependent_MTases_sf"/>
</dbReference>
<dbReference type="GO" id="GO:0008168">
    <property type="term" value="F:methyltransferase activity"/>
    <property type="evidence" value="ECO:0007669"/>
    <property type="project" value="UniProtKB-KW"/>
</dbReference>
<gene>
    <name evidence="1" type="ORF">OH143_07765</name>
</gene>
<evidence type="ECO:0000313" key="1">
    <source>
        <dbReference type="EMBL" id="UYU17606.1"/>
    </source>
</evidence>
<proteinExistence type="predicted"/>
<sequence length="185" mass="21600">MDTTEKERLYGSYTSTFLGRIHHGGADEFPIYHKYFRRNYLMHLPVQKDARILDLGCGMGHFLNFLEKEGYRNYLGIDLSPENIHFCREHGYTVRMSDIFSFLEETTELFDAIVMNDVLEHFEKQEVIRFLDLAYQKLTSNGKLILKVPNAANPLLASTIRYIDFTHELSFTEVSLSQVLKKCFV</sequence>
<name>A0AAX3E6U7_9EURY</name>
<dbReference type="GeneID" id="4847974"/>
<reference evidence="1" key="1">
    <citation type="submission" date="2022-10" db="EMBL/GenBank/DDBJ databases">
        <title>Complete genome of Methanoculleus submarinus DSM 15122.</title>
        <authorList>
            <person name="Chen S.-C."/>
            <person name="Lai S.-J."/>
            <person name="You Y.-T."/>
        </authorList>
    </citation>
    <scope>NUCLEOTIDE SEQUENCE</scope>
    <source>
        <strain evidence="1">DSM 15122</strain>
    </source>
</reference>
<dbReference type="GO" id="GO:0032259">
    <property type="term" value="P:methylation"/>
    <property type="evidence" value="ECO:0007669"/>
    <property type="project" value="UniProtKB-KW"/>
</dbReference>
<keyword evidence="1" id="KW-0489">Methyltransferase</keyword>
<dbReference type="CDD" id="cd02440">
    <property type="entry name" value="AdoMet_MTases"/>
    <property type="match status" value="1"/>
</dbReference>
<dbReference type="SUPFAM" id="SSF53335">
    <property type="entry name" value="S-adenosyl-L-methionine-dependent methyltransferases"/>
    <property type="match status" value="1"/>
</dbReference>
<keyword evidence="2" id="KW-1185">Reference proteome</keyword>
<protein>
    <submittedName>
        <fullName evidence="1">Class I SAM-dependent methyltransferase</fullName>
    </submittedName>
</protein>
<dbReference type="KEGG" id="msum:OH143_07765"/>
<dbReference type="EMBL" id="CP109831">
    <property type="protein sequence ID" value="UYU17606.1"/>
    <property type="molecule type" value="Genomic_DNA"/>
</dbReference>
<accession>A0AAX3E6U7</accession>
<organism evidence="1 2">
    <name type="scientific">Methanoculleus submarinus</name>
    <dbReference type="NCBI Taxonomy" id="204050"/>
    <lineage>
        <taxon>Archaea</taxon>
        <taxon>Methanobacteriati</taxon>
        <taxon>Methanobacteriota</taxon>
        <taxon>Stenosarchaea group</taxon>
        <taxon>Methanomicrobia</taxon>
        <taxon>Methanomicrobiales</taxon>
        <taxon>Methanomicrobiaceae</taxon>
        <taxon>Methanoculleus</taxon>
    </lineage>
</organism>
<dbReference type="Gene3D" id="3.40.50.150">
    <property type="entry name" value="Vaccinia Virus protein VP39"/>
    <property type="match status" value="1"/>
</dbReference>
<keyword evidence="1" id="KW-0808">Transferase</keyword>
<dbReference type="AlphaFoldDB" id="A0AAX3E6U7"/>
<dbReference type="Pfam" id="PF13489">
    <property type="entry name" value="Methyltransf_23"/>
    <property type="match status" value="1"/>
</dbReference>
<dbReference type="Proteomes" id="UP001156196">
    <property type="component" value="Chromosome"/>
</dbReference>
<dbReference type="RefSeq" id="WP_011843056.1">
    <property type="nucleotide sequence ID" value="NZ_CP109831.1"/>
</dbReference>
<evidence type="ECO:0000313" key="2">
    <source>
        <dbReference type="Proteomes" id="UP001156196"/>
    </source>
</evidence>
<dbReference type="PANTHER" id="PTHR43861">
    <property type="entry name" value="TRANS-ACONITATE 2-METHYLTRANSFERASE-RELATED"/>
    <property type="match status" value="1"/>
</dbReference>